<dbReference type="GO" id="GO:0010890">
    <property type="term" value="P:positive regulation of triglyceride storage"/>
    <property type="evidence" value="ECO:0007669"/>
    <property type="project" value="TreeGrafter"/>
</dbReference>
<dbReference type="AlphaFoldDB" id="A0A8C6XLL8"/>
<dbReference type="Gene3D" id="1.20.120.340">
    <property type="entry name" value="Flagellar protein FliS"/>
    <property type="match status" value="1"/>
</dbReference>
<evidence type="ECO:0000256" key="5">
    <source>
        <dbReference type="SAM" id="MobiDB-lite"/>
    </source>
</evidence>
<dbReference type="Ensembl" id="ENSNNAT00000017326.1">
    <property type="protein sequence ID" value="ENSNNAP00000016511.1"/>
    <property type="gene ID" value="ENSNNAG00000011090.1"/>
</dbReference>
<dbReference type="GO" id="GO:0005829">
    <property type="term" value="C:cytosol"/>
    <property type="evidence" value="ECO:0007669"/>
    <property type="project" value="TreeGrafter"/>
</dbReference>
<feature type="compositionally biased region" description="Basic and acidic residues" evidence="5">
    <location>
        <begin position="388"/>
        <end position="414"/>
    </location>
</feature>
<dbReference type="SUPFAM" id="SSF109775">
    <property type="entry name" value="Mannose-6-phosphate receptor binding protein 1 (Tip47), C-terminal domain"/>
    <property type="match status" value="1"/>
</dbReference>
<keyword evidence="7" id="KW-1185">Reference proteome</keyword>
<dbReference type="OMA" id="VMFRGIT"/>
<name>A0A8C6XLL8_NAJNA</name>
<sequence>MDRVANLPLVSSTCHLVVSAYTYTKETSPYLKSVCDVAEKGMKTLTAAALCGAQPLVTRLEPQLATASVYACKGLDKLEEKLPILQQPSDKVGVAGAREAVSSTGAVQGSVEMTCFVVAEGVNSVMGSRVGEMITAGVDTMLGKSEELVDYYLPMTDQELAELATSVEGFEIGTVQQQKEQKSYFVRLGSLSGKLRQRVFPHFLAKLKDAKENTQDALGQLHQTLVLVREKPSSNSFSPENGQEQLHQMWLVWSQRHPGKCRPLDPSAQPEVVESRALAMFHGLTRQMQLSYLTLMSQLRGLPTSLQDKVKLIWHMMEDLNGSFLAASSFQEVPSPATLAQSCQRFVKARGSVDEIVDYVAQNVPLPWVVGPFAPILVELPYASSMEGNEKGEDPPRPKVTARKERKENSKLES</sequence>
<dbReference type="GeneTree" id="ENSGT00950000182920"/>
<evidence type="ECO:0000256" key="4">
    <source>
        <dbReference type="PIRNR" id="PIRNR036881"/>
    </source>
</evidence>
<evidence type="ECO:0000313" key="6">
    <source>
        <dbReference type="Ensembl" id="ENSNNAP00000016511.1"/>
    </source>
</evidence>
<dbReference type="OrthoDB" id="376826at2759"/>
<evidence type="ECO:0000256" key="2">
    <source>
        <dbReference type="ARBA" id="ARBA00006311"/>
    </source>
</evidence>
<comment type="subcellular location">
    <subcellularLocation>
        <location evidence="1">Lipid droplet</location>
    </subcellularLocation>
</comment>
<reference evidence="6" key="2">
    <citation type="submission" date="2025-09" db="UniProtKB">
        <authorList>
            <consortium name="Ensembl"/>
        </authorList>
    </citation>
    <scope>IDENTIFICATION</scope>
</reference>
<reference evidence="6" key="1">
    <citation type="submission" date="2025-08" db="UniProtKB">
        <authorList>
            <consortium name="Ensembl"/>
        </authorList>
    </citation>
    <scope>IDENTIFICATION</scope>
</reference>
<organism evidence="6 7">
    <name type="scientific">Naja naja</name>
    <name type="common">Indian cobra</name>
    <dbReference type="NCBI Taxonomy" id="35670"/>
    <lineage>
        <taxon>Eukaryota</taxon>
        <taxon>Metazoa</taxon>
        <taxon>Chordata</taxon>
        <taxon>Craniata</taxon>
        <taxon>Vertebrata</taxon>
        <taxon>Euteleostomi</taxon>
        <taxon>Lepidosauria</taxon>
        <taxon>Squamata</taxon>
        <taxon>Bifurcata</taxon>
        <taxon>Unidentata</taxon>
        <taxon>Episquamata</taxon>
        <taxon>Toxicofera</taxon>
        <taxon>Serpentes</taxon>
        <taxon>Colubroidea</taxon>
        <taxon>Elapidae</taxon>
        <taxon>Elapinae</taxon>
        <taxon>Naja</taxon>
    </lineage>
</organism>
<dbReference type="Proteomes" id="UP000694559">
    <property type="component" value="Unplaced"/>
</dbReference>
<evidence type="ECO:0000256" key="3">
    <source>
        <dbReference type="ARBA" id="ARBA00022677"/>
    </source>
</evidence>
<dbReference type="InterPro" id="IPR004279">
    <property type="entry name" value="Perilipin"/>
</dbReference>
<dbReference type="PIRSF" id="PIRSF036881">
    <property type="entry name" value="PAT"/>
    <property type="match status" value="1"/>
</dbReference>
<proteinExistence type="inferred from homology"/>
<evidence type="ECO:0000313" key="7">
    <source>
        <dbReference type="Proteomes" id="UP000694559"/>
    </source>
</evidence>
<dbReference type="GO" id="GO:0005811">
    <property type="term" value="C:lipid droplet"/>
    <property type="evidence" value="ECO:0007669"/>
    <property type="project" value="UniProtKB-SubCell"/>
</dbReference>
<comment type="similarity">
    <text evidence="2 4">Belongs to the perilipin family.</text>
</comment>
<dbReference type="PANTHER" id="PTHR14024:SF51">
    <property type="entry name" value="PERILIPIN-RELATED"/>
    <property type="match status" value="1"/>
</dbReference>
<dbReference type="Pfam" id="PF03036">
    <property type="entry name" value="Perilipin"/>
    <property type="match status" value="1"/>
</dbReference>
<keyword evidence="3" id="KW-0551">Lipid droplet</keyword>
<dbReference type="Gene3D" id="3.30.720.170">
    <property type="entry name" value="Perilipin, alpha-beta domain"/>
    <property type="match status" value="1"/>
</dbReference>
<dbReference type="PANTHER" id="PTHR14024">
    <property type="entry name" value="PERILIPIN"/>
    <property type="match status" value="1"/>
</dbReference>
<accession>A0A8C6XLL8</accession>
<dbReference type="GO" id="GO:0019915">
    <property type="term" value="P:lipid storage"/>
    <property type="evidence" value="ECO:0007669"/>
    <property type="project" value="TreeGrafter"/>
</dbReference>
<feature type="region of interest" description="Disordered" evidence="5">
    <location>
        <begin position="385"/>
        <end position="414"/>
    </location>
</feature>
<evidence type="ECO:0000256" key="1">
    <source>
        <dbReference type="ARBA" id="ARBA00004502"/>
    </source>
</evidence>
<protein>
    <recommendedName>
        <fullName evidence="4">Perilipin</fullName>
    </recommendedName>
</protein>